<dbReference type="Pfam" id="PF22564">
    <property type="entry name" value="HAAS"/>
    <property type="match status" value="1"/>
</dbReference>
<evidence type="ECO:0000313" key="2">
    <source>
        <dbReference type="EMBL" id="CAA9316184.1"/>
    </source>
</evidence>
<proteinExistence type="predicted"/>
<dbReference type="AlphaFoldDB" id="A0A6J4L0M8"/>
<name>A0A6J4L0M8_9ACTN</name>
<keyword evidence="1" id="KW-0812">Transmembrane</keyword>
<feature type="transmembrane region" description="Helical" evidence="1">
    <location>
        <begin position="113"/>
        <end position="137"/>
    </location>
</feature>
<accession>A0A6J4L0M8</accession>
<organism evidence="2">
    <name type="scientific">uncultured Nocardioidaceae bacterium</name>
    <dbReference type="NCBI Taxonomy" id="253824"/>
    <lineage>
        <taxon>Bacteria</taxon>
        <taxon>Bacillati</taxon>
        <taxon>Actinomycetota</taxon>
        <taxon>Actinomycetes</taxon>
        <taxon>Propionibacteriales</taxon>
        <taxon>Nocardioidaceae</taxon>
        <taxon>environmental samples</taxon>
    </lineage>
</organism>
<evidence type="ECO:0000256" key="1">
    <source>
        <dbReference type="SAM" id="Phobius"/>
    </source>
</evidence>
<feature type="transmembrane region" description="Helical" evidence="1">
    <location>
        <begin position="158"/>
        <end position="181"/>
    </location>
</feature>
<keyword evidence="1" id="KW-1133">Transmembrane helix</keyword>
<protein>
    <submittedName>
        <fullName evidence="2">Uncharacterized protein</fullName>
    </submittedName>
</protein>
<sequence>MTTDLQSYTTRLLLALRERNVPGPRVAEALAEVESHVAETGEQPETAFGPPREYAEAVATALSEDGRGHGETAWLSWGRAAAVGVAGWVGADALIDGAVGVSSGEPGAYGAPAALSLGVGALVLALLAAWFVVFLRRQTDSVLDPRTGRDMAPVVPRWAWAVMASPLLLAVLTALVLGLVAD</sequence>
<reference evidence="2" key="1">
    <citation type="submission" date="2020-02" db="EMBL/GenBank/DDBJ databases">
        <authorList>
            <person name="Meier V. D."/>
        </authorList>
    </citation>
    <scope>NUCLEOTIDE SEQUENCE</scope>
    <source>
        <strain evidence="2">AVDCRST_MAG24</strain>
    </source>
</reference>
<gene>
    <name evidence="2" type="ORF">AVDCRST_MAG24-95</name>
</gene>
<keyword evidence="1" id="KW-0472">Membrane</keyword>
<dbReference type="EMBL" id="CADCUF010000016">
    <property type="protein sequence ID" value="CAA9316184.1"/>
    <property type="molecule type" value="Genomic_DNA"/>
</dbReference>